<dbReference type="PROSITE" id="PS00600">
    <property type="entry name" value="AA_TRANSFER_CLASS_3"/>
    <property type="match status" value="1"/>
</dbReference>
<dbReference type="Pfam" id="PF00202">
    <property type="entry name" value="Aminotran_3"/>
    <property type="match status" value="1"/>
</dbReference>
<evidence type="ECO:0000256" key="6">
    <source>
        <dbReference type="RuleBase" id="RU003560"/>
    </source>
</evidence>
<evidence type="ECO:0000256" key="3">
    <source>
        <dbReference type="ARBA" id="ARBA00022576"/>
    </source>
</evidence>
<dbReference type="Proteomes" id="UP000199286">
    <property type="component" value="Unassembled WGS sequence"/>
</dbReference>
<dbReference type="PANTHER" id="PTHR43094">
    <property type="entry name" value="AMINOTRANSFERASE"/>
    <property type="match status" value="1"/>
</dbReference>
<dbReference type="EMBL" id="FNPF01000011">
    <property type="protein sequence ID" value="SDY59342.1"/>
    <property type="molecule type" value="Genomic_DNA"/>
</dbReference>
<dbReference type="GO" id="GO:0030170">
    <property type="term" value="F:pyridoxal phosphate binding"/>
    <property type="evidence" value="ECO:0007669"/>
    <property type="project" value="InterPro"/>
</dbReference>
<accession>A0A1H3L4H6</accession>
<dbReference type="InterPro" id="IPR015421">
    <property type="entry name" value="PyrdxlP-dep_Trfase_major"/>
</dbReference>
<keyword evidence="4 7" id="KW-0808">Transferase</keyword>
<evidence type="ECO:0000256" key="2">
    <source>
        <dbReference type="ARBA" id="ARBA00008954"/>
    </source>
</evidence>
<protein>
    <submittedName>
        <fullName evidence="7">Putrescine aminotransferase</fullName>
    </submittedName>
</protein>
<name>A0A1H3L4H6_9RHOB</name>
<keyword evidence="5 6" id="KW-0663">Pyridoxal phosphate</keyword>
<comment type="similarity">
    <text evidence="2 6">Belongs to the class-III pyridoxal-phosphate-dependent aminotransferase family.</text>
</comment>
<evidence type="ECO:0000256" key="5">
    <source>
        <dbReference type="ARBA" id="ARBA00022898"/>
    </source>
</evidence>
<dbReference type="OrthoDB" id="9801834at2"/>
<keyword evidence="8" id="KW-1185">Reference proteome</keyword>
<dbReference type="CDD" id="cd00610">
    <property type="entry name" value="OAT_like"/>
    <property type="match status" value="1"/>
</dbReference>
<evidence type="ECO:0000313" key="7">
    <source>
        <dbReference type="EMBL" id="SDY59342.1"/>
    </source>
</evidence>
<evidence type="ECO:0000313" key="8">
    <source>
        <dbReference type="Proteomes" id="UP000199286"/>
    </source>
</evidence>
<proteinExistence type="inferred from homology"/>
<evidence type="ECO:0000256" key="4">
    <source>
        <dbReference type="ARBA" id="ARBA00022679"/>
    </source>
</evidence>
<reference evidence="7 8" key="1">
    <citation type="submission" date="2016-10" db="EMBL/GenBank/DDBJ databases">
        <authorList>
            <person name="de Groot N.N."/>
        </authorList>
    </citation>
    <scope>NUCLEOTIDE SEQUENCE [LARGE SCALE GENOMIC DNA]</scope>
    <source>
        <strain evidence="7 8">DSM 26880</strain>
    </source>
</reference>
<dbReference type="InterPro" id="IPR049704">
    <property type="entry name" value="Aminotrans_3_PPA_site"/>
</dbReference>
<evidence type="ECO:0000256" key="1">
    <source>
        <dbReference type="ARBA" id="ARBA00001933"/>
    </source>
</evidence>
<dbReference type="Gene3D" id="3.40.640.10">
    <property type="entry name" value="Type I PLP-dependent aspartate aminotransferase-like (Major domain)"/>
    <property type="match status" value="1"/>
</dbReference>
<dbReference type="InterPro" id="IPR015422">
    <property type="entry name" value="PyrdxlP-dep_Trfase_small"/>
</dbReference>
<dbReference type="STRING" id="321339.SAMN05444340_11188"/>
<dbReference type="InterPro" id="IPR005814">
    <property type="entry name" value="Aminotrans_3"/>
</dbReference>
<dbReference type="AlphaFoldDB" id="A0A1H3L4H6"/>
<dbReference type="InterPro" id="IPR015424">
    <property type="entry name" value="PyrdxlP-dep_Trfase"/>
</dbReference>
<comment type="cofactor">
    <cofactor evidence="1">
        <name>pyridoxal 5'-phosphate</name>
        <dbReference type="ChEBI" id="CHEBI:597326"/>
    </cofactor>
</comment>
<dbReference type="SUPFAM" id="SSF53383">
    <property type="entry name" value="PLP-dependent transferases"/>
    <property type="match status" value="1"/>
</dbReference>
<dbReference type="FunFam" id="3.40.640.10:FF:000014">
    <property type="entry name" value="Adenosylmethionine-8-amino-7-oxononanoate aminotransferase, probable"/>
    <property type="match status" value="1"/>
</dbReference>
<keyword evidence="3 7" id="KW-0032">Aminotransferase</keyword>
<dbReference type="NCBIfam" id="NF005682">
    <property type="entry name" value="PRK07480.1"/>
    <property type="match status" value="1"/>
</dbReference>
<dbReference type="Gene3D" id="3.90.1150.10">
    <property type="entry name" value="Aspartate Aminotransferase, domain 1"/>
    <property type="match status" value="1"/>
</dbReference>
<dbReference type="GO" id="GO:0008483">
    <property type="term" value="F:transaminase activity"/>
    <property type="evidence" value="ECO:0007669"/>
    <property type="project" value="UniProtKB-KW"/>
</dbReference>
<sequence>MTILTPNSPTAELQALDAAHHMHPFTHGAGLRGKGARVITRAEGCWLTDSDGNRILDGMAGLWCVNIGYGREELAEAAARQMRELPFYNTFFQTTHVPAINLAARLAELAPGDLNHVFFAGSGSEANDTNLRLVRTYWHEKGQPERQVVISRWNAYHGSSVGSGSLGGMKGMHAQGGMPIPGIAHIDQPDWWSAGGDQSPEDFGLAMAKQLEDKILEIGPDKVAAFIAEPVQGAGGVIVPPETYWPEISRIVKEYGILLIADEVICGFGRTGNWFGSQTMGITPDIMTIAKGLSSGYQPIGGSILSGEVARVISDTEFNHGYTYSGHPVACAVALENLRILDEEGIVTRVREDTGPYLKNKFESLADHPLVGEAKIVGMMGSIALTPEKAARAPFAAEAGTVGLITRERCFANNLVMRHVGDRMIISPPLVISKEEIDILIERAWESLDEAHAQLERDGLMKAGTRAA</sequence>
<dbReference type="RefSeq" id="WP_089883989.1">
    <property type="nucleotide sequence ID" value="NZ_FNPF01000011.1"/>
</dbReference>
<organism evidence="7 8">
    <name type="scientific">Citreimonas salinaria</name>
    <dbReference type="NCBI Taxonomy" id="321339"/>
    <lineage>
        <taxon>Bacteria</taxon>
        <taxon>Pseudomonadati</taxon>
        <taxon>Pseudomonadota</taxon>
        <taxon>Alphaproteobacteria</taxon>
        <taxon>Rhodobacterales</taxon>
        <taxon>Roseobacteraceae</taxon>
        <taxon>Citreimonas</taxon>
    </lineage>
</organism>
<dbReference type="PANTHER" id="PTHR43094:SF1">
    <property type="entry name" value="AMINOTRANSFERASE CLASS-III"/>
    <property type="match status" value="1"/>
</dbReference>
<dbReference type="PIRSF" id="PIRSF000521">
    <property type="entry name" value="Transaminase_4ab_Lys_Orn"/>
    <property type="match status" value="1"/>
</dbReference>
<gene>
    <name evidence="7" type="ORF">SAMN05444340_11188</name>
</gene>